<comment type="caution">
    <text evidence="2">The sequence shown here is derived from an EMBL/GenBank/DDBJ whole genome shotgun (WGS) entry which is preliminary data.</text>
</comment>
<dbReference type="EMBL" id="MJEQ01000638">
    <property type="protein sequence ID" value="OIT34906.1"/>
    <property type="molecule type" value="Genomic_DNA"/>
</dbReference>
<evidence type="ECO:0000313" key="2">
    <source>
        <dbReference type="EMBL" id="OIT34906.1"/>
    </source>
</evidence>
<feature type="region of interest" description="Disordered" evidence="1">
    <location>
        <begin position="305"/>
        <end position="365"/>
    </location>
</feature>
<proteinExistence type="predicted"/>
<dbReference type="Proteomes" id="UP000187609">
    <property type="component" value="Unassembled WGS sequence"/>
</dbReference>
<keyword evidence="3" id="KW-1185">Reference proteome</keyword>
<evidence type="ECO:0000313" key="3">
    <source>
        <dbReference type="Proteomes" id="UP000187609"/>
    </source>
</evidence>
<protein>
    <submittedName>
        <fullName evidence="2">Hva22-like protein i</fullName>
    </submittedName>
</protein>
<dbReference type="Gramene" id="OIT34906">
    <property type="protein sequence ID" value="OIT34906"/>
    <property type="gene ID" value="A4A49_20867"/>
</dbReference>
<organism evidence="2 3">
    <name type="scientific">Nicotiana attenuata</name>
    <name type="common">Coyote tobacco</name>
    <dbReference type="NCBI Taxonomy" id="49451"/>
    <lineage>
        <taxon>Eukaryota</taxon>
        <taxon>Viridiplantae</taxon>
        <taxon>Streptophyta</taxon>
        <taxon>Embryophyta</taxon>
        <taxon>Tracheophyta</taxon>
        <taxon>Spermatophyta</taxon>
        <taxon>Magnoliopsida</taxon>
        <taxon>eudicotyledons</taxon>
        <taxon>Gunneridae</taxon>
        <taxon>Pentapetalae</taxon>
        <taxon>asterids</taxon>
        <taxon>lamiids</taxon>
        <taxon>Solanales</taxon>
        <taxon>Solanaceae</taxon>
        <taxon>Nicotianoideae</taxon>
        <taxon>Nicotianeae</taxon>
        <taxon>Nicotiana</taxon>
    </lineage>
</organism>
<gene>
    <name evidence="2" type="primary">HVA22I_0</name>
    <name evidence="2" type="ORF">A4A49_20867</name>
</gene>
<evidence type="ECO:0000256" key="1">
    <source>
        <dbReference type="SAM" id="MobiDB-lite"/>
    </source>
</evidence>
<name>A0A314KZR5_NICAT</name>
<dbReference type="STRING" id="49451.A0A314KZR5"/>
<feature type="compositionally biased region" description="Basic and acidic residues" evidence="1">
    <location>
        <begin position="353"/>
        <end position="365"/>
    </location>
</feature>
<sequence>MTKVWDPGRQRDISSHLTDLAQGRVKYGISHLTYLDTFGFDIIREGNPVLCNQPGMFSLIGNRFGDAFISWVSMYSKAHLSSFMYLWCPKTKKTTYVYDPFFGLVISRNETVIDQNMLELRNRGREMFFYWKRAGSNGQMRICHILQYLASQSTLPYPIQQQRQNSLIRPHVYTLSLLIRLSSNLKDKVLFEGGSIVTNKADQTKWIGLRNWLRMAKIWGFTGMPSYPPIYWADPATTPIPRFYNPDDIQTPVQQQPDNPPAQPLTPIPSDPISNHSSNFFSNLPDLSNIDVVDFAEIYPSSTGALTIREGNPPKKRAKTMVEGKGKGKAVMVNEDTSSKSDSDENWVPSDILKGECAEGKKNKK</sequence>
<accession>A0A314KZR5</accession>
<feature type="compositionally biased region" description="Pro residues" evidence="1">
    <location>
        <begin position="258"/>
        <end position="270"/>
    </location>
</feature>
<feature type="region of interest" description="Disordered" evidence="1">
    <location>
        <begin position="244"/>
        <end position="274"/>
    </location>
</feature>
<dbReference type="AlphaFoldDB" id="A0A314KZR5"/>
<reference evidence="2" key="1">
    <citation type="submission" date="2016-11" db="EMBL/GenBank/DDBJ databases">
        <title>The genome of Nicotiana attenuata.</title>
        <authorList>
            <person name="Xu S."/>
            <person name="Brockmoeller T."/>
            <person name="Gaquerel E."/>
            <person name="Navarro A."/>
            <person name="Kuhl H."/>
            <person name="Gase K."/>
            <person name="Ling Z."/>
            <person name="Zhou W."/>
            <person name="Kreitzer C."/>
            <person name="Stanke M."/>
            <person name="Tang H."/>
            <person name="Lyons E."/>
            <person name="Pandey P."/>
            <person name="Pandey S.P."/>
            <person name="Timmermann B."/>
            <person name="Baldwin I.T."/>
        </authorList>
    </citation>
    <scope>NUCLEOTIDE SEQUENCE [LARGE SCALE GENOMIC DNA]</scope>
    <source>
        <strain evidence="2">UT</strain>
    </source>
</reference>